<keyword evidence="3 7" id="KW-0808">Transferase</keyword>
<dbReference type="GO" id="GO:0046872">
    <property type="term" value="F:metal ion binding"/>
    <property type="evidence" value="ECO:0007669"/>
    <property type="project" value="UniProtKB-KW"/>
</dbReference>
<dbReference type="RefSeq" id="WP_085543453.1">
    <property type="nucleotide sequence ID" value="NZ_FXBB01000001.1"/>
</dbReference>
<dbReference type="GO" id="GO:0005886">
    <property type="term" value="C:plasma membrane"/>
    <property type="evidence" value="ECO:0007669"/>
    <property type="project" value="UniProtKB-SubCell"/>
</dbReference>
<dbReference type="GO" id="GO:0071555">
    <property type="term" value="P:cell wall organization"/>
    <property type="evidence" value="ECO:0007669"/>
    <property type="project" value="UniProtKB-KW"/>
</dbReference>
<dbReference type="EMBL" id="FXBB01000001">
    <property type="protein sequence ID" value="SMG10004.1"/>
    <property type="molecule type" value="Genomic_DNA"/>
</dbReference>
<dbReference type="InterPro" id="IPR003524">
    <property type="entry name" value="PNAcMuramoyl-5peptid_Trfase"/>
</dbReference>
<evidence type="ECO:0000256" key="1">
    <source>
        <dbReference type="ARBA" id="ARBA00004141"/>
    </source>
</evidence>
<keyword evidence="4 7" id="KW-0812">Transmembrane</keyword>
<protein>
    <recommendedName>
        <fullName evidence="7">Phospho-N-acetylmuramoyl-pentapeptide-transferase</fullName>
        <ecNumber evidence="7">2.7.8.13</ecNumber>
    </recommendedName>
    <alternativeName>
        <fullName evidence="7">UDP-MurNAc-pentapeptide phosphotransferase</fullName>
    </alternativeName>
</protein>
<keyword evidence="7" id="KW-0132">Cell division</keyword>
<keyword evidence="7 8" id="KW-0479">Metal-binding</keyword>
<feature type="binding site" evidence="8">
    <location>
        <position position="164"/>
    </location>
    <ligand>
        <name>Mg(2+)</name>
        <dbReference type="ChEBI" id="CHEBI:18420"/>
    </ligand>
</feature>
<dbReference type="GO" id="GO:0008963">
    <property type="term" value="F:phospho-N-acetylmuramoyl-pentapeptide-transferase activity"/>
    <property type="evidence" value="ECO:0007669"/>
    <property type="project" value="UniProtKB-UniRule"/>
</dbReference>
<evidence type="ECO:0000256" key="3">
    <source>
        <dbReference type="ARBA" id="ARBA00022679"/>
    </source>
</evidence>
<comment type="function">
    <text evidence="7">Catalyzes the initial step of the lipid cycle reactions in the biosynthesis of the cell wall peptidoglycan: transfers peptidoglycan precursor phospho-MurNAc-pentapeptide from UDP-MurNAc-pentapeptide onto the lipid carrier undecaprenyl phosphate, yielding undecaprenyl-pyrophosphoryl-MurNAc-pentapeptide, known as lipid I.</text>
</comment>
<evidence type="ECO:0000256" key="7">
    <source>
        <dbReference type="HAMAP-Rule" id="MF_00038"/>
    </source>
</evidence>
<evidence type="ECO:0000256" key="2">
    <source>
        <dbReference type="ARBA" id="ARBA00005583"/>
    </source>
</evidence>
<feature type="binding site" evidence="8">
    <location>
        <position position="219"/>
    </location>
    <ligand>
        <name>Mg(2+)</name>
        <dbReference type="ChEBI" id="CHEBI:18420"/>
    </ligand>
</feature>
<name>A0A1X7I660_9BACT</name>
<feature type="transmembrane region" description="Helical" evidence="7">
    <location>
        <begin position="288"/>
        <end position="308"/>
    </location>
</feature>
<keyword evidence="7" id="KW-0961">Cell wall biogenesis/degradation</keyword>
<keyword evidence="7" id="KW-0133">Cell shape</keyword>
<evidence type="ECO:0000313" key="10">
    <source>
        <dbReference type="Proteomes" id="UP000193355"/>
    </source>
</evidence>
<feature type="transmembrane region" description="Helical" evidence="7">
    <location>
        <begin position="141"/>
        <end position="162"/>
    </location>
</feature>
<keyword evidence="7" id="KW-0573">Peptidoglycan synthesis</keyword>
<keyword evidence="7 8" id="KW-0460">Magnesium</keyword>
<dbReference type="GO" id="GO:0051992">
    <property type="term" value="F:UDP-N-acetylmuramoyl-L-alanyl-D-glutamyl-meso-2,6-diaminopimelyl-D-alanyl-D-alanine:undecaprenyl-phosphate transferase activity"/>
    <property type="evidence" value="ECO:0007669"/>
    <property type="project" value="RHEA"/>
</dbReference>
<sequence>MIDILSLFLLFFCLSFMSQSWWIDWLRSRRVRQVQKSYGPQRMPSKGRTPALGGVIFMAMSLPGVLLCWVLGSEALTFYVVLWALPFFSGLIGLLDDLLKLLRGSSEGLRSLEKLIFQVLVALFWSLLALKAGYLDLSPHFILSPLWTVVITSFIIVSMLNAVNVTDGLDGLAAGTSSLSLVALAFLVSRGLEVIPVGLGLSVAFLWHNAYPARVFMGDCGSHFLGGLLVAIAACGGGVLYVVPVGALFGLEILSVAIQIISIRCFGKKFFLMSPVHHHFELLGWSEVQIVLRFWLIHLLGIVSMLWLGSFLPSIF</sequence>
<dbReference type="OrthoDB" id="9805475at2"/>
<comment type="subcellular location">
    <subcellularLocation>
        <location evidence="7">Cell membrane</location>
        <topology evidence="7">Multi-pass membrane protein</topology>
    </subcellularLocation>
    <subcellularLocation>
        <location evidence="1">Membrane</location>
        <topology evidence="1">Multi-pass membrane protein</topology>
    </subcellularLocation>
</comment>
<evidence type="ECO:0000256" key="6">
    <source>
        <dbReference type="ARBA" id="ARBA00023136"/>
    </source>
</evidence>
<evidence type="ECO:0000256" key="5">
    <source>
        <dbReference type="ARBA" id="ARBA00022989"/>
    </source>
</evidence>
<reference evidence="10" key="1">
    <citation type="submission" date="2017-04" db="EMBL/GenBank/DDBJ databases">
        <authorList>
            <person name="Varghese N."/>
            <person name="Submissions S."/>
        </authorList>
    </citation>
    <scope>NUCLEOTIDE SEQUENCE [LARGE SCALE GENOMIC DNA]</scope>
    <source>
        <strain evidence="10">USBA 82</strain>
    </source>
</reference>
<dbReference type="GO" id="GO:0051301">
    <property type="term" value="P:cell division"/>
    <property type="evidence" value="ECO:0007669"/>
    <property type="project" value="UniProtKB-KW"/>
</dbReference>
<feature type="transmembrane region" description="Helical" evidence="7">
    <location>
        <begin position="78"/>
        <end position="95"/>
    </location>
</feature>
<dbReference type="GO" id="GO:0008360">
    <property type="term" value="P:regulation of cell shape"/>
    <property type="evidence" value="ECO:0007669"/>
    <property type="project" value="UniProtKB-KW"/>
</dbReference>
<feature type="transmembrane region" description="Helical" evidence="7">
    <location>
        <begin position="51"/>
        <end position="72"/>
    </location>
</feature>
<comment type="pathway">
    <text evidence="7">Cell wall biogenesis; peptidoglycan biosynthesis.</text>
</comment>
<comment type="similarity">
    <text evidence="2 7">Belongs to the glycosyltransferase 4 family. MraY subfamily.</text>
</comment>
<dbReference type="GO" id="GO:0009252">
    <property type="term" value="P:peptidoglycan biosynthetic process"/>
    <property type="evidence" value="ECO:0007669"/>
    <property type="project" value="UniProtKB-UniRule"/>
</dbReference>
<feature type="transmembrane region" description="Helical" evidence="7">
    <location>
        <begin position="115"/>
        <end position="135"/>
    </location>
</feature>
<dbReference type="EC" id="2.7.8.13" evidence="7"/>
<dbReference type="Proteomes" id="UP000193355">
    <property type="component" value="Unassembled WGS sequence"/>
</dbReference>
<gene>
    <name evidence="7" type="primary">mraY</name>
    <name evidence="9" type="ORF">SAMN06275492_101165</name>
</gene>
<evidence type="ECO:0000256" key="8">
    <source>
        <dbReference type="PIRSR" id="PIRSR600715-1"/>
    </source>
</evidence>
<keyword evidence="6 7" id="KW-0472">Membrane</keyword>
<dbReference type="InterPro" id="IPR018480">
    <property type="entry name" value="PNAcMuramoyl-5peptid_Trfase_CS"/>
</dbReference>
<feature type="transmembrane region" description="Helical" evidence="7">
    <location>
        <begin position="249"/>
        <end position="267"/>
    </location>
</feature>
<keyword evidence="7" id="KW-1003">Cell membrane</keyword>
<dbReference type="PANTHER" id="PTHR22926">
    <property type="entry name" value="PHOSPHO-N-ACETYLMURAMOYL-PENTAPEPTIDE-TRANSFERASE"/>
    <property type="match status" value="1"/>
</dbReference>
<keyword evidence="7" id="KW-0131">Cell cycle</keyword>
<feature type="transmembrane region" description="Helical" evidence="7">
    <location>
        <begin position="223"/>
        <end position="243"/>
    </location>
</feature>
<comment type="catalytic activity">
    <reaction evidence="7">
        <text>UDP-N-acetyl-alpha-D-muramoyl-L-alanyl-gamma-D-glutamyl-meso-2,6-diaminopimeloyl-D-alanyl-D-alanine + di-trans,octa-cis-undecaprenyl phosphate = di-trans,octa-cis-undecaprenyl diphospho-N-acetyl-alpha-D-muramoyl-L-alanyl-D-glutamyl-meso-2,6-diaminopimeloyl-D-alanyl-D-alanine + UMP</text>
        <dbReference type="Rhea" id="RHEA:28386"/>
        <dbReference type="ChEBI" id="CHEBI:57865"/>
        <dbReference type="ChEBI" id="CHEBI:60392"/>
        <dbReference type="ChEBI" id="CHEBI:61386"/>
        <dbReference type="ChEBI" id="CHEBI:61387"/>
        <dbReference type="EC" id="2.7.8.13"/>
    </reaction>
</comment>
<feature type="transmembrane region" description="Helical" evidence="7">
    <location>
        <begin position="6"/>
        <end position="26"/>
    </location>
</feature>
<dbReference type="STRING" id="561720.SAMN06275492_101165"/>
<comment type="cofactor">
    <cofactor evidence="7 8">
        <name>Mg(2+)</name>
        <dbReference type="ChEBI" id="CHEBI:18420"/>
    </cofactor>
</comment>
<evidence type="ECO:0000256" key="4">
    <source>
        <dbReference type="ARBA" id="ARBA00022692"/>
    </source>
</evidence>
<evidence type="ECO:0000313" key="9">
    <source>
        <dbReference type="EMBL" id="SMG10004.1"/>
    </source>
</evidence>
<dbReference type="AlphaFoldDB" id="A0A1X7I660"/>
<dbReference type="InterPro" id="IPR000715">
    <property type="entry name" value="Glycosyl_transferase_4"/>
</dbReference>
<dbReference type="PROSITE" id="PS01348">
    <property type="entry name" value="MRAY_2"/>
    <property type="match status" value="1"/>
</dbReference>
<dbReference type="HAMAP" id="MF_00038">
    <property type="entry name" value="MraY"/>
    <property type="match status" value="1"/>
</dbReference>
<dbReference type="UniPathway" id="UPA00219"/>
<keyword evidence="5 7" id="KW-1133">Transmembrane helix</keyword>
<keyword evidence="10" id="KW-1185">Reference proteome</keyword>
<accession>A0A1X7I660</accession>
<dbReference type="Pfam" id="PF00953">
    <property type="entry name" value="Glycos_transf_4"/>
    <property type="match status" value="1"/>
</dbReference>
<feature type="transmembrane region" description="Helical" evidence="7">
    <location>
        <begin position="194"/>
        <end position="211"/>
    </location>
</feature>
<dbReference type="PANTHER" id="PTHR22926:SF5">
    <property type="entry name" value="PHOSPHO-N-ACETYLMURAMOYL-PENTAPEPTIDE-TRANSFERASE HOMOLOG"/>
    <property type="match status" value="1"/>
</dbReference>
<proteinExistence type="inferred from homology"/>
<organism evidence="9 10">
    <name type="scientific">Dethiosulfovibrio salsuginis</name>
    <dbReference type="NCBI Taxonomy" id="561720"/>
    <lineage>
        <taxon>Bacteria</taxon>
        <taxon>Thermotogati</taxon>
        <taxon>Synergistota</taxon>
        <taxon>Synergistia</taxon>
        <taxon>Synergistales</taxon>
        <taxon>Dethiosulfovibrionaceae</taxon>
        <taxon>Dethiosulfovibrio</taxon>
    </lineage>
</organism>